<dbReference type="GO" id="GO:0003700">
    <property type="term" value="F:DNA-binding transcription factor activity"/>
    <property type="evidence" value="ECO:0007669"/>
    <property type="project" value="InterPro"/>
</dbReference>
<keyword evidence="2" id="KW-0238">DNA-binding</keyword>
<dbReference type="EMBL" id="WKKH01000032">
    <property type="protein sequence ID" value="MRX77828.1"/>
    <property type="molecule type" value="Genomic_DNA"/>
</dbReference>
<keyword evidence="1" id="KW-0805">Transcription regulation</keyword>
<evidence type="ECO:0000256" key="2">
    <source>
        <dbReference type="ARBA" id="ARBA00023125"/>
    </source>
</evidence>
<dbReference type="Proteomes" id="UP000487757">
    <property type="component" value="Unassembled WGS sequence"/>
</dbReference>
<dbReference type="SMART" id="SM00342">
    <property type="entry name" value="HTH_ARAC"/>
    <property type="match status" value="1"/>
</dbReference>
<evidence type="ECO:0000313" key="6">
    <source>
        <dbReference type="Proteomes" id="UP000487757"/>
    </source>
</evidence>
<evidence type="ECO:0000259" key="4">
    <source>
        <dbReference type="PROSITE" id="PS01124"/>
    </source>
</evidence>
<comment type="caution">
    <text evidence="5">The sequence shown here is derived from an EMBL/GenBank/DDBJ whole genome shotgun (WGS) entry which is preliminary data.</text>
</comment>
<protein>
    <submittedName>
        <fullName evidence="5">Helix-turn-helix domain-containing protein</fullName>
    </submittedName>
</protein>
<dbReference type="InterPro" id="IPR009057">
    <property type="entry name" value="Homeodomain-like_sf"/>
</dbReference>
<sequence length="290" mass="33871">MKTIKFHKTECGVEVLLNVLNGKDVAQSYLDTNTYNTDYFEIVLFKQVTGHVILNQQKIDLDENSIVFISAFQKRRWKLNAENLDFTVLVFQENFLNDFFSDKLFTYRLLYFYQLAFPLSLKLTAGEIQKACEILTEIKTELIEARPDSVHIIRSLIYYLLQKFNRAYAQQYGLSLQRAENNYAYQFKMLVESNIHTMQRIENYAELMSVSRITINGAVKEQFNVTATQLLKQRLLFEIKNYLIHSGKTVAEIANELSFSEPNHLMRFFKTQTGLTTSAFLNDYQNGIFS</sequence>
<keyword evidence="6" id="KW-1185">Reference proteome</keyword>
<reference evidence="5 6" key="1">
    <citation type="submission" date="2019-11" db="EMBL/GenBank/DDBJ databases">
        <title>Pedobacter petrophilus genome.</title>
        <authorList>
            <person name="Feldbauer M.J."/>
            <person name="Newman J.D."/>
        </authorList>
    </citation>
    <scope>NUCLEOTIDE SEQUENCE [LARGE SCALE GENOMIC DNA]</scope>
    <source>
        <strain evidence="5 6">LMG 29686</strain>
    </source>
</reference>
<evidence type="ECO:0000256" key="3">
    <source>
        <dbReference type="ARBA" id="ARBA00023163"/>
    </source>
</evidence>
<dbReference type="Pfam" id="PF12833">
    <property type="entry name" value="HTH_18"/>
    <property type="match status" value="1"/>
</dbReference>
<accession>A0A7K0G1X9</accession>
<evidence type="ECO:0000313" key="5">
    <source>
        <dbReference type="EMBL" id="MRX77828.1"/>
    </source>
</evidence>
<proteinExistence type="predicted"/>
<dbReference type="InterPro" id="IPR018060">
    <property type="entry name" value="HTH_AraC"/>
</dbReference>
<dbReference type="PANTHER" id="PTHR43280:SF32">
    <property type="entry name" value="TRANSCRIPTIONAL REGULATORY PROTEIN"/>
    <property type="match status" value="1"/>
</dbReference>
<dbReference type="OrthoDB" id="2585681at2"/>
<dbReference type="SUPFAM" id="SSF46689">
    <property type="entry name" value="Homeodomain-like"/>
    <property type="match status" value="1"/>
</dbReference>
<dbReference type="Gene3D" id="1.10.10.60">
    <property type="entry name" value="Homeodomain-like"/>
    <property type="match status" value="1"/>
</dbReference>
<dbReference type="PROSITE" id="PS01124">
    <property type="entry name" value="HTH_ARAC_FAMILY_2"/>
    <property type="match status" value="1"/>
</dbReference>
<feature type="domain" description="HTH araC/xylS-type" evidence="4">
    <location>
        <begin position="185"/>
        <end position="283"/>
    </location>
</feature>
<dbReference type="PANTHER" id="PTHR43280">
    <property type="entry name" value="ARAC-FAMILY TRANSCRIPTIONAL REGULATOR"/>
    <property type="match status" value="1"/>
</dbReference>
<dbReference type="AlphaFoldDB" id="A0A7K0G1X9"/>
<organism evidence="5 6">
    <name type="scientific">Pedobacter petrophilus</name>
    <dbReference type="NCBI Taxonomy" id="1908241"/>
    <lineage>
        <taxon>Bacteria</taxon>
        <taxon>Pseudomonadati</taxon>
        <taxon>Bacteroidota</taxon>
        <taxon>Sphingobacteriia</taxon>
        <taxon>Sphingobacteriales</taxon>
        <taxon>Sphingobacteriaceae</taxon>
        <taxon>Pedobacter</taxon>
    </lineage>
</organism>
<name>A0A7K0G1X9_9SPHI</name>
<dbReference type="RefSeq" id="WP_154282241.1">
    <property type="nucleotide sequence ID" value="NZ_JBHUJQ010000001.1"/>
</dbReference>
<gene>
    <name evidence="5" type="ORF">GJU39_17230</name>
</gene>
<dbReference type="GO" id="GO:0043565">
    <property type="term" value="F:sequence-specific DNA binding"/>
    <property type="evidence" value="ECO:0007669"/>
    <property type="project" value="InterPro"/>
</dbReference>
<keyword evidence="3" id="KW-0804">Transcription</keyword>
<evidence type="ECO:0000256" key="1">
    <source>
        <dbReference type="ARBA" id="ARBA00023015"/>
    </source>
</evidence>